<dbReference type="EMBL" id="MN740534">
    <property type="protein sequence ID" value="QHU31960.1"/>
    <property type="molecule type" value="Genomic_DNA"/>
</dbReference>
<proteinExistence type="predicted"/>
<keyword evidence="1" id="KW-1133">Transmembrane helix</keyword>
<feature type="transmembrane region" description="Helical" evidence="1">
    <location>
        <begin position="81"/>
        <end position="104"/>
    </location>
</feature>
<reference evidence="2" key="1">
    <citation type="journal article" date="2020" name="Nature">
        <title>Giant virus diversity and host interactions through global metagenomics.</title>
        <authorList>
            <person name="Schulz F."/>
            <person name="Roux S."/>
            <person name="Paez-Espino D."/>
            <person name="Jungbluth S."/>
            <person name="Walsh D.A."/>
            <person name="Denef V.J."/>
            <person name="McMahon K.D."/>
            <person name="Konstantinidis K.T."/>
            <person name="Eloe-Fadrosh E.A."/>
            <person name="Kyrpides N.C."/>
            <person name="Woyke T."/>
        </authorList>
    </citation>
    <scope>NUCLEOTIDE SEQUENCE</scope>
    <source>
        <strain evidence="2">GVMAG-M-3300027963-41</strain>
    </source>
</reference>
<keyword evidence="1" id="KW-0472">Membrane</keyword>
<name>A0A6C0LNM2_9ZZZZ</name>
<evidence type="ECO:0000313" key="2">
    <source>
        <dbReference type="EMBL" id="QHU31960.1"/>
    </source>
</evidence>
<evidence type="ECO:0000256" key="1">
    <source>
        <dbReference type="SAM" id="Phobius"/>
    </source>
</evidence>
<accession>A0A6C0LNM2</accession>
<protein>
    <submittedName>
        <fullName evidence="2">Uncharacterized protein</fullName>
    </submittedName>
</protein>
<feature type="transmembrane region" description="Helical" evidence="1">
    <location>
        <begin position="134"/>
        <end position="157"/>
    </location>
</feature>
<keyword evidence="1" id="KW-0812">Transmembrane</keyword>
<sequence length="158" mass="17197">MDDSQEDIKEEVKKDSKAKRILREIRDGLVAVIIALTRVVFFWLPGGDTAHGQALMALHPMIIGSVISLFFILPPHHPGRLVILAVALVVMATQWLFGCVITRAEQKLTGNTETIVDPFLGLANIAVNRDTRQAATLAVGTAIAVVMVLVVACDTFLR</sequence>
<feature type="transmembrane region" description="Helical" evidence="1">
    <location>
        <begin position="25"/>
        <end position="44"/>
    </location>
</feature>
<organism evidence="2">
    <name type="scientific">viral metagenome</name>
    <dbReference type="NCBI Taxonomy" id="1070528"/>
    <lineage>
        <taxon>unclassified sequences</taxon>
        <taxon>metagenomes</taxon>
        <taxon>organismal metagenomes</taxon>
    </lineage>
</organism>
<dbReference type="AlphaFoldDB" id="A0A6C0LNM2"/>
<feature type="transmembrane region" description="Helical" evidence="1">
    <location>
        <begin position="56"/>
        <end position="74"/>
    </location>
</feature>